<evidence type="ECO:0000256" key="8">
    <source>
        <dbReference type="ARBA" id="ARBA00023288"/>
    </source>
</evidence>
<evidence type="ECO:0000259" key="10">
    <source>
        <dbReference type="Pfam" id="PF05730"/>
    </source>
</evidence>
<keyword evidence="4" id="KW-0964">Secreted</keyword>
<evidence type="ECO:0000313" key="11">
    <source>
        <dbReference type="EMBL" id="KAF2425367.1"/>
    </source>
</evidence>
<protein>
    <recommendedName>
        <fullName evidence="10">CFEM domain-containing protein</fullName>
    </recommendedName>
</protein>
<evidence type="ECO:0000256" key="9">
    <source>
        <dbReference type="SAM" id="SignalP"/>
    </source>
</evidence>
<name>A0A9P4TUM2_9PEZI</name>
<feature type="signal peptide" evidence="9">
    <location>
        <begin position="1"/>
        <end position="17"/>
    </location>
</feature>
<keyword evidence="8" id="KW-0449">Lipoprotein</keyword>
<keyword evidence="5" id="KW-0336">GPI-anchor</keyword>
<dbReference type="Pfam" id="PF05730">
    <property type="entry name" value="CFEM"/>
    <property type="match status" value="1"/>
</dbReference>
<reference evidence="11" key="1">
    <citation type="journal article" date="2020" name="Stud. Mycol.">
        <title>101 Dothideomycetes genomes: a test case for predicting lifestyles and emergence of pathogens.</title>
        <authorList>
            <person name="Haridas S."/>
            <person name="Albert R."/>
            <person name="Binder M."/>
            <person name="Bloem J."/>
            <person name="Labutti K."/>
            <person name="Salamov A."/>
            <person name="Andreopoulos B."/>
            <person name="Baker S."/>
            <person name="Barry K."/>
            <person name="Bills G."/>
            <person name="Bluhm B."/>
            <person name="Cannon C."/>
            <person name="Castanera R."/>
            <person name="Culley D."/>
            <person name="Daum C."/>
            <person name="Ezra D."/>
            <person name="Gonzalez J."/>
            <person name="Henrissat B."/>
            <person name="Kuo A."/>
            <person name="Liang C."/>
            <person name="Lipzen A."/>
            <person name="Lutzoni F."/>
            <person name="Magnuson J."/>
            <person name="Mondo S."/>
            <person name="Nolan M."/>
            <person name="Ohm R."/>
            <person name="Pangilinan J."/>
            <person name="Park H.-J."/>
            <person name="Ramirez L."/>
            <person name="Alfaro M."/>
            <person name="Sun H."/>
            <person name="Tritt A."/>
            <person name="Yoshinaga Y."/>
            <person name="Zwiers L.-H."/>
            <person name="Turgeon B."/>
            <person name="Goodwin S."/>
            <person name="Spatafora J."/>
            <person name="Crous P."/>
            <person name="Grigoriev I."/>
        </authorList>
    </citation>
    <scope>NUCLEOTIDE SEQUENCE</scope>
    <source>
        <strain evidence="11">CBS 130266</strain>
    </source>
</reference>
<feature type="domain" description="CFEM" evidence="10">
    <location>
        <begin position="34"/>
        <end position="77"/>
    </location>
</feature>
<comment type="similarity">
    <text evidence="3">Belongs to the RBT5 family.</text>
</comment>
<evidence type="ECO:0000256" key="6">
    <source>
        <dbReference type="ARBA" id="ARBA00022729"/>
    </source>
</evidence>
<feature type="chain" id="PRO_5040125240" description="CFEM domain-containing protein" evidence="9">
    <location>
        <begin position="18"/>
        <end position="132"/>
    </location>
</feature>
<dbReference type="GO" id="GO:0005576">
    <property type="term" value="C:extracellular region"/>
    <property type="evidence" value="ECO:0007669"/>
    <property type="project" value="UniProtKB-SubCell"/>
</dbReference>
<evidence type="ECO:0000256" key="5">
    <source>
        <dbReference type="ARBA" id="ARBA00022622"/>
    </source>
</evidence>
<dbReference type="GO" id="GO:0098552">
    <property type="term" value="C:side of membrane"/>
    <property type="evidence" value="ECO:0007669"/>
    <property type="project" value="UniProtKB-KW"/>
</dbReference>
<proteinExistence type="inferred from homology"/>
<organism evidence="11 12">
    <name type="scientific">Tothia fuscella</name>
    <dbReference type="NCBI Taxonomy" id="1048955"/>
    <lineage>
        <taxon>Eukaryota</taxon>
        <taxon>Fungi</taxon>
        <taxon>Dikarya</taxon>
        <taxon>Ascomycota</taxon>
        <taxon>Pezizomycotina</taxon>
        <taxon>Dothideomycetes</taxon>
        <taxon>Pleosporomycetidae</taxon>
        <taxon>Venturiales</taxon>
        <taxon>Cylindrosympodiaceae</taxon>
        <taxon>Tothia</taxon>
    </lineage>
</organism>
<evidence type="ECO:0000256" key="7">
    <source>
        <dbReference type="ARBA" id="ARBA00023157"/>
    </source>
</evidence>
<gene>
    <name evidence="11" type="ORF">EJ08DRAFT_681656</name>
</gene>
<keyword evidence="6 9" id="KW-0732">Signal</keyword>
<evidence type="ECO:0000256" key="1">
    <source>
        <dbReference type="ARBA" id="ARBA00004589"/>
    </source>
</evidence>
<evidence type="ECO:0000256" key="3">
    <source>
        <dbReference type="ARBA" id="ARBA00010031"/>
    </source>
</evidence>
<sequence>MAKILLFLFAVLPLLDAQLTSMSYAGEEERCAPALQCLDKFVQSTNCKAGDNSCLCATTKYMENVETCLHHNCHGDTPFHLRIIQKSNDQCKGYPGWPMSEHHGMPICQLLPWGLSPLRWESEREDRNGWKS</sequence>
<keyword evidence="5" id="KW-0472">Membrane</keyword>
<keyword evidence="12" id="KW-1185">Reference proteome</keyword>
<keyword evidence="7" id="KW-1015">Disulfide bond</keyword>
<keyword evidence="5" id="KW-0325">Glycoprotein</keyword>
<comment type="subcellular location">
    <subcellularLocation>
        <location evidence="1">Membrane</location>
        <topology evidence="1">Lipid-anchor</topology>
        <topology evidence="1">GPI-anchor</topology>
    </subcellularLocation>
    <subcellularLocation>
        <location evidence="2">Secreted</location>
    </subcellularLocation>
</comment>
<dbReference type="AlphaFoldDB" id="A0A9P4TUM2"/>
<evidence type="ECO:0000256" key="4">
    <source>
        <dbReference type="ARBA" id="ARBA00022525"/>
    </source>
</evidence>
<dbReference type="EMBL" id="MU007070">
    <property type="protein sequence ID" value="KAF2425367.1"/>
    <property type="molecule type" value="Genomic_DNA"/>
</dbReference>
<comment type="caution">
    <text evidence="11">The sequence shown here is derived from an EMBL/GenBank/DDBJ whole genome shotgun (WGS) entry which is preliminary data.</text>
</comment>
<accession>A0A9P4TUM2</accession>
<dbReference type="InterPro" id="IPR008427">
    <property type="entry name" value="Extracellular_membr_CFEM_dom"/>
</dbReference>
<evidence type="ECO:0000313" key="12">
    <source>
        <dbReference type="Proteomes" id="UP000800235"/>
    </source>
</evidence>
<evidence type="ECO:0000256" key="2">
    <source>
        <dbReference type="ARBA" id="ARBA00004613"/>
    </source>
</evidence>
<dbReference type="Proteomes" id="UP000800235">
    <property type="component" value="Unassembled WGS sequence"/>
</dbReference>